<evidence type="ECO:0000313" key="2">
    <source>
        <dbReference type="EMBL" id="CAF4841271.1"/>
    </source>
</evidence>
<keyword evidence="1" id="KW-0472">Membrane</keyword>
<dbReference type="OrthoDB" id="7383234at2759"/>
<name>A0A821RNA1_9NEOP</name>
<reference evidence="2" key="1">
    <citation type="submission" date="2021-02" db="EMBL/GenBank/DDBJ databases">
        <authorList>
            <person name="Steward A R."/>
        </authorList>
    </citation>
    <scope>NUCLEOTIDE SEQUENCE</scope>
</reference>
<feature type="transmembrane region" description="Helical" evidence="1">
    <location>
        <begin position="136"/>
        <end position="158"/>
    </location>
</feature>
<keyword evidence="3" id="KW-1185">Reference proteome</keyword>
<accession>A0A821RNA1</accession>
<dbReference type="Proteomes" id="UP000663880">
    <property type="component" value="Unassembled WGS sequence"/>
</dbReference>
<gene>
    <name evidence="2" type="ORF">PMACD_LOCUS6188</name>
</gene>
<evidence type="ECO:0000256" key="1">
    <source>
        <dbReference type="SAM" id="Phobius"/>
    </source>
</evidence>
<comment type="caution">
    <text evidence="2">The sequence shown here is derived from an EMBL/GenBank/DDBJ whole genome shotgun (WGS) entry which is preliminary data.</text>
</comment>
<keyword evidence="1" id="KW-1133">Transmembrane helix</keyword>
<organism evidence="2 3">
    <name type="scientific">Pieris macdunnoughi</name>
    <dbReference type="NCBI Taxonomy" id="345717"/>
    <lineage>
        <taxon>Eukaryota</taxon>
        <taxon>Metazoa</taxon>
        <taxon>Ecdysozoa</taxon>
        <taxon>Arthropoda</taxon>
        <taxon>Hexapoda</taxon>
        <taxon>Insecta</taxon>
        <taxon>Pterygota</taxon>
        <taxon>Neoptera</taxon>
        <taxon>Endopterygota</taxon>
        <taxon>Lepidoptera</taxon>
        <taxon>Glossata</taxon>
        <taxon>Ditrysia</taxon>
        <taxon>Papilionoidea</taxon>
        <taxon>Pieridae</taxon>
        <taxon>Pierinae</taxon>
        <taxon>Pieris</taxon>
    </lineage>
</organism>
<dbReference type="AlphaFoldDB" id="A0A821RNA1"/>
<dbReference type="EMBL" id="CAJOBZ010000013">
    <property type="protein sequence ID" value="CAF4841271.1"/>
    <property type="molecule type" value="Genomic_DNA"/>
</dbReference>
<evidence type="ECO:0000313" key="3">
    <source>
        <dbReference type="Proteomes" id="UP000663880"/>
    </source>
</evidence>
<feature type="transmembrane region" description="Helical" evidence="1">
    <location>
        <begin position="35"/>
        <end position="56"/>
    </location>
</feature>
<protein>
    <submittedName>
        <fullName evidence="2">Uncharacterized protein</fullName>
    </submittedName>
</protein>
<proteinExistence type="predicted"/>
<keyword evidence="1" id="KW-0812">Transmembrane</keyword>
<sequence>MKTVKEDKLKFCLFIYRQIGNMVDLIQPEMHAQMFVSIICGIPKLVVDIYHILLVIENHEPITALGFTVMHIIHVSFLLMSPSVVIELFQVEIEKIRLHLIHQIIDSSDPKTKEDAQIFLQYSEIRSIKSKLWRCIPINIALPLDILNICYSAIIVIINFTDLY</sequence>
<feature type="transmembrane region" description="Helical" evidence="1">
    <location>
        <begin position="62"/>
        <end position="89"/>
    </location>
</feature>